<dbReference type="InterPro" id="IPR036282">
    <property type="entry name" value="Glutathione-S-Trfase_C_sf"/>
</dbReference>
<comment type="caution">
    <text evidence="3">The sequence shown here is derived from an EMBL/GenBank/DDBJ whole genome shotgun (WGS) entry which is preliminary data.</text>
</comment>
<dbReference type="EMBL" id="LFZN01000176">
    <property type="protein sequence ID" value="KXS96376.1"/>
    <property type="molecule type" value="Genomic_DNA"/>
</dbReference>
<dbReference type="SUPFAM" id="SSF47616">
    <property type="entry name" value="GST C-terminal domain-like"/>
    <property type="match status" value="1"/>
</dbReference>
<dbReference type="Pfam" id="PF22041">
    <property type="entry name" value="GST_C_7"/>
    <property type="match status" value="1"/>
</dbReference>
<evidence type="ECO:0000259" key="1">
    <source>
        <dbReference type="Pfam" id="PF13409"/>
    </source>
</evidence>
<evidence type="ECO:0000313" key="4">
    <source>
        <dbReference type="Proteomes" id="UP000070133"/>
    </source>
</evidence>
<organism evidence="3 4">
    <name type="scientific">Pseudocercospora eumusae</name>
    <dbReference type="NCBI Taxonomy" id="321146"/>
    <lineage>
        <taxon>Eukaryota</taxon>
        <taxon>Fungi</taxon>
        <taxon>Dikarya</taxon>
        <taxon>Ascomycota</taxon>
        <taxon>Pezizomycotina</taxon>
        <taxon>Dothideomycetes</taxon>
        <taxon>Dothideomycetidae</taxon>
        <taxon>Mycosphaerellales</taxon>
        <taxon>Mycosphaerellaceae</taxon>
        <taxon>Pseudocercospora</taxon>
    </lineage>
</organism>
<dbReference type="AlphaFoldDB" id="A0A139H1N6"/>
<accession>A0A139H1N6</accession>
<dbReference type="Gene3D" id="1.20.1050.10">
    <property type="match status" value="1"/>
</dbReference>
<dbReference type="SUPFAM" id="SSF52833">
    <property type="entry name" value="Thioredoxin-like"/>
    <property type="match status" value="1"/>
</dbReference>
<dbReference type="OrthoDB" id="3647485at2759"/>
<reference evidence="3 4" key="1">
    <citation type="submission" date="2015-07" db="EMBL/GenBank/DDBJ databases">
        <title>Comparative genomics of the Sigatoka disease complex on banana suggests a link between parallel evolutionary changes in Pseudocercospora fijiensis and Pseudocercospora eumusae and increased virulence on the banana host.</title>
        <authorList>
            <person name="Chang T.-C."/>
            <person name="Salvucci A."/>
            <person name="Crous P.W."/>
            <person name="Stergiopoulos I."/>
        </authorList>
    </citation>
    <scope>NUCLEOTIDE SEQUENCE [LARGE SCALE GENOMIC DNA]</scope>
    <source>
        <strain evidence="3 4">CBS 114824</strain>
    </source>
</reference>
<evidence type="ECO:0000313" key="3">
    <source>
        <dbReference type="EMBL" id="KXS96376.1"/>
    </source>
</evidence>
<sequence>MTQEIVLYDIPSKGPCTSWSGNALKTRIALNYKKIPYRTEWVPYIRLQQTLKDTGVKPNPEPNWSDYSVPTVRFPDGRVIMDSAKIAPELEKIQPNPPLHLDLKFHEKVGEAAGAMLHPLVAYFMSRVERDVIVEEDIEWYKADRTARLGKPLTELEKEKGTGSTPWDEAKPGFEIVEKLLHDHKKDEGPFILGSEPTYGDIVLIAWTRMFKVVGDLARDDTYDKFVNGAKGLRELYEAGEKWCESI</sequence>
<dbReference type="InterPro" id="IPR054416">
    <property type="entry name" value="GST_UstS-like_C"/>
</dbReference>
<protein>
    <submittedName>
        <fullName evidence="3">Uncharacterized protein</fullName>
    </submittedName>
</protein>
<feature type="domain" description="GST N-terminal" evidence="1">
    <location>
        <begin position="19"/>
        <end position="92"/>
    </location>
</feature>
<dbReference type="Proteomes" id="UP000070133">
    <property type="component" value="Unassembled WGS sequence"/>
</dbReference>
<keyword evidence="4" id="KW-1185">Reference proteome</keyword>
<dbReference type="CDD" id="cd00299">
    <property type="entry name" value="GST_C_family"/>
    <property type="match status" value="1"/>
</dbReference>
<proteinExistence type="predicted"/>
<dbReference type="Gene3D" id="3.40.30.10">
    <property type="entry name" value="Glutaredoxin"/>
    <property type="match status" value="1"/>
</dbReference>
<dbReference type="InterPro" id="IPR004045">
    <property type="entry name" value="Glutathione_S-Trfase_N"/>
</dbReference>
<gene>
    <name evidence="3" type="ORF">AC578_8453</name>
</gene>
<dbReference type="Pfam" id="PF13409">
    <property type="entry name" value="GST_N_2"/>
    <property type="match status" value="1"/>
</dbReference>
<evidence type="ECO:0000259" key="2">
    <source>
        <dbReference type="Pfam" id="PF22041"/>
    </source>
</evidence>
<name>A0A139H1N6_9PEZI</name>
<dbReference type="InterPro" id="IPR036249">
    <property type="entry name" value="Thioredoxin-like_sf"/>
</dbReference>
<dbReference type="EMBL" id="LFZN01000176">
    <property type="protein sequence ID" value="KXS96375.1"/>
    <property type="molecule type" value="Genomic_DNA"/>
</dbReference>
<feature type="domain" description="Glutathione S-transferase UstS-like C-terminal" evidence="2">
    <location>
        <begin position="116"/>
        <end position="214"/>
    </location>
</feature>